<protein>
    <submittedName>
        <fullName evidence="1">Uncharacterized protein</fullName>
    </submittedName>
</protein>
<dbReference type="VEuPathDB" id="VectorBase:GPAI003392"/>
<dbReference type="EnsemblMetazoa" id="GPAI003392-RA">
    <property type="protein sequence ID" value="GPAI003392-PA"/>
    <property type="gene ID" value="GPAI003392"/>
</dbReference>
<reference evidence="2" key="1">
    <citation type="submission" date="2014-03" db="EMBL/GenBank/DDBJ databases">
        <authorList>
            <person name="Aksoy S."/>
            <person name="Warren W."/>
            <person name="Wilson R.K."/>
        </authorList>
    </citation>
    <scope>NUCLEOTIDE SEQUENCE [LARGE SCALE GENOMIC DNA]</scope>
    <source>
        <strain evidence="2">IAEA</strain>
    </source>
</reference>
<keyword evidence="2" id="KW-1185">Reference proteome</keyword>
<sequence>MNETASGGKEEEKTQTFLGEVKCNEDGDGIEQSEETVLQTLNGCRNDPRLAVITGKVKVLQSSLSSTMWHTGPSPNKLTPAIGLSTASSIELSDSCGKGNALINTKLGEHDCASQSPAAKFTNGAVIASLTDSVFVAANDAVTAAELLVADRLMLLFTLFDVVVADDDDVAPATFALVGDVTCLT</sequence>
<accession>A0A1A9Z4A7</accession>
<reference evidence="1" key="2">
    <citation type="submission" date="2020-05" db="UniProtKB">
        <authorList>
            <consortium name="EnsemblMetazoa"/>
        </authorList>
    </citation>
    <scope>IDENTIFICATION</scope>
    <source>
        <strain evidence="1">IAEA</strain>
    </source>
</reference>
<dbReference type="Proteomes" id="UP000092445">
    <property type="component" value="Unassembled WGS sequence"/>
</dbReference>
<name>A0A1A9Z4A7_GLOPL</name>
<organism evidence="1 2">
    <name type="scientific">Glossina pallidipes</name>
    <name type="common">Tsetse fly</name>
    <dbReference type="NCBI Taxonomy" id="7398"/>
    <lineage>
        <taxon>Eukaryota</taxon>
        <taxon>Metazoa</taxon>
        <taxon>Ecdysozoa</taxon>
        <taxon>Arthropoda</taxon>
        <taxon>Hexapoda</taxon>
        <taxon>Insecta</taxon>
        <taxon>Pterygota</taxon>
        <taxon>Neoptera</taxon>
        <taxon>Endopterygota</taxon>
        <taxon>Diptera</taxon>
        <taxon>Brachycera</taxon>
        <taxon>Muscomorpha</taxon>
        <taxon>Hippoboscoidea</taxon>
        <taxon>Glossinidae</taxon>
        <taxon>Glossina</taxon>
    </lineage>
</organism>
<evidence type="ECO:0000313" key="1">
    <source>
        <dbReference type="EnsemblMetazoa" id="GPAI003392-PA"/>
    </source>
</evidence>
<proteinExistence type="predicted"/>
<evidence type="ECO:0000313" key="2">
    <source>
        <dbReference type="Proteomes" id="UP000092445"/>
    </source>
</evidence>
<dbReference type="AlphaFoldDB" id="A0A1A9Z4A7"/>